<gene>
    <name evidence="3" type="ORF">SSLN_LOCUS15902</name>
</gene>
<evidence type="ECO:0000313" key="5">
    <source>
        <dbReference type="WBParaSite" id="SSLN_0001650501-mRNA-1"/>
    </source>
</evidence>
<evidence type="ECO:0000259" key="2">
    <source>
        <dbReference type="PROSITE" id="PS50157"/>
    </source>
</evidence>
<dbReference type="AlphaFoldDB" id="A0A183THF4"/>
<evidence type="ECO:0000313" key="3">
    <source>
        <dbReference type="EMBL" id="VDM02288.1"/>
    </source>
</evidence>
<keyword evidence="1" id="KW-0863">Zinc-finger</keyword>
<dbReference type="InterPro" id="IPR013087">
    <property type="entry name" value="Znf_C2H2_type"/>
</dbReference>
<dbReference type="GO" id="GO:0008270">
    <property type="term" value="F:zinc ion binding"/>
    <property type="evidence" value="ECO:0007669"/>
    <property type="project" value="UniProtKB-KW"/>
</dbReference>
<dbReference type="EMBL" id="UYSU01040427">
    <property type="protein sequence ID" value="VDM02288.1"/>
    <property type="molecule type" value="Genomic_DNA"/>
</dbReference>
<sequence length="245" mass="27328">MCPEVDIAALSETRFSEQGQLEEVGAGYTFFWSNRPKAERRDAGIAFATWNDILGRLPCLPKVNNDRPISVRLPLRRDQFANIISAYALPMTSSDAVRDQFFVDSHALLATVPKMDRPVNQCLEHHHIASIALTVVVHSLITWAYSVTCASMTAEFTDTPCEPSASAILTATATTTTTNDILSTPPDFTCPHCARKFNSCIGLVGHLRIYRVEVDESVPGAPRYCRRDRFHRPNCSRTFTHRMGL</sequence>
<dbReference type="Gene3D" id="3.60.10.10">
    <property type="entry name" value="Endonuclease/exonuclease/phosphatase"/>
    <property type="match status" value="1"/>
</dbReference>
<evidence type="ECO:0000256" key="1">
    <source>
        <dbReference type="PROSITE-ProRule" id="PRU00042"/>
    </source>
</evidence>
<keyword evidence="4" id="KW-1185">Reference proteome</keyword>
<feature type="domain" description="C2H2-type" evidence="2">
    <location>
        <begin position="188"/>
        <end position="215"/>
    </location>
</feature>
<dbReference type="Proteomes" id="UP000275846">
    <property type="component" value="Unassembled WGS sequence"/>
</dbReference>
<proteinExistence type="predicted"/>
<dbReference type="PROSITE" id="PS50157">
    <property type="entry name" value="ZINC_FINGER_C2H2_2"/>
    <property type="match status" value="1"/>
</dbReference>
<organism evidence="5">
    <name type="scientific">Schistocephalus solidus</name>
    <name type="common">Tapeworm</name>
    <dbReference type="NCBI Taxonomy" id="70667"/>
    <lineage>
        <taxon>Eukaryota</taxon>
        <taxon>Metazoa</taxon>
        <taxon>Spiralia</taxon>
        <taxon>Lophotrochozoa</taxon>
        <taxon>Platyhelminthes</taxon>
        <taxon>Cestoda</taxon>
        <taxon>Eucestoda</taxon>
        <taxon>Diphyllobothriidea</taxon>
        <taxon>Diphyllobothriidae</taxon>
        <taxon>Schistocephalus</taxon>
    </lineage>
</organism>
<name>A0A183THF4_SCHSO</name>
<evidence type="ECO:0000313" key="4">
    <source>
        <dbReference type="Proteomes" id="UP000275846"/>
    </source>
</evidence>
<dbReference type="InterPro" id="IPR036691">
    <property type="entry name" value="Endo/exonu/phosph_ase_sf"/>
</dbReference>
<accession>A0A183THF4</accession>
<reference evidence="3 4" key="2">
    <citation type="submission" date="2018-11" db="EMBL/GenBank/DDBJ databases">
        <authorList>
            <consortium name="Pathogen Informatics"/>
        </authorList>
    </citation>
    <scope>NUCLEOTIDE SEQUENCE [LARGE SCALE GENOMIC DNA]</scope>
    <source>
        <strain evidence="3 4">NST_G2</strain>
    </source>
</reference>
<keyword evidence="1" id="KW-0479">Metal-binding</keyword>
<dbReference type="WBParaSite" id="SSLN_0001650501-mRNA-1">
    <property type="protein sequence ID" value="SSLN_0001650501-mRNA-1"/>
    <property type="gene ID" value="SSLN_0001650501"/>
</dbReference>
<keyword evidence="1" id="KW-0862">Zinc</keyword>
<protein>
    <submittedName>
        <fullName evidence="5">C2H2-type domain-containing protein</fullName>
    </submittedName>
</protein>
<reference evidence="5" key="1">
    <citation type="submission" date="2016-06" db="UniProtKB">
        <authorList>
            <consortium name="WormBaseParasite"/>
        </authorList>
    </citation>
    <scope>IDENTIFICATION</scope>
</reference>